<evidence type="ECO:0000259" key="2">
    <source>
        <dbReference type="PROSITE" id="PS50263"/>
    </source>
</evidence>
<dbReference type="GO" id="GO:0016787">
    <property type="term" value="F:hydrolase activity"/>
    <property type="evidence" value="ECO:0007669"/>
    <property type="project" value="UniProtKB-KW"/>
</dbReference>
<dbReference type="Proteomes" id="UP000320160">
    <property type="component" value="Unassembled WGS sequence"/>
</dbReference>
<proteinExistence type="inferred from homology"/>
<keyword evidence="4" id="KW-1185">Reference proteome</keyword>
<evidence type="ECO:0000256" key="1">
    <source>
        <dbReference type="ARBA" id="ARBA00010613"/>
    </source>
</evidence>
<dbReference type="CDD" id="cd07574">
    <property type="entry name" value="nitrilase_Rim1_like"/>
    <property type="match status" value="1"/>
</dbReference>
<dbReference type="PROSITE" id="PS01227">
    <property type="entry name" value="UPF0012"/>
    <property type="match status" value="1"/>
</dbReference>
<gene>
    <name evidence="3" type="ORF">FOM92_00350</name>
</gene>
<sequence>MTAPVRIAAAQYSIGQPDSFADWQAKVAQWVTDAVGQGAQLLVFPEYAAMELAAIDRATASDLHASLRAVVALGPKIDAHYADLAQRHGVTVLGGTRPHGADGGYIVNRATLHLPDGQSGHQDKIMMTRFERESWDIKGGTRLRVFRTPLGMLGISTCYDVEFPMIARAQAAAGAQIVLCPSCTDSLQGYYRVRIGAQARALENQIFVVQAPTVGMAPWSPALDENYGAAGIFVPPDGDSPDDGVVAIGTEGQGAWVFADADPGRVQRWRTEGAVRPFAHWPEQYCGADAGDLPVEIVPLD</sequence>
<organism evidence="3 4">
    <name type="scientific">Sphingorhabdus contaminans</name>
    <dbReference type="NCBI Taxonomy" id="1343899"/>
    <lineage>
        <taxon>Bacteria</taxon>
        <taxon>Pseudomonadati</taxon>
        <taxon>Pseudomonadota</taxon>
        <taxon>Alphaproteobacteria</taxon>
        <taxon>Sphingomonadales</taxon>
        <taxon>Sphingomonadaceae</taxon>
        <taxon>Sphingorhabdus</taxon>
    </lineage>
</organism>
<dbReference type="SUPFAM" id="SSF56317">
    <property type="entry name" value="Carbon-nitrogen hydrolase"/>
    <property type="match status" value="1"/>
</dbReference>
<dbReference type="Pfam" id="PF00795">
    <property type="entry name" value="CN_hydrolase"/>
    <property type="match status" value="1"/>
</dbReference>
<evidence type="ECO:0000313" key="3">
    <source>
        <dbReference type="EMBL" id="TSB03935.1"/>
    </source>
</evidence>
<comment type="caution">
    <text evidence="3">The sequence shown here is derived from an EMBL/GenBank/DDBJ whole genome shotgun (WGS) entry which is preliminary data.</text>
</comment>
<dbReference type="PANTHER" id="PTHR23088:SF50">
    <property type="entry name" value="HYDROLASE YHCX"/>
    <property type="match status" value="1"/>
</dbReference>
<evidence type="ECO:0000313" key="4">
    <source>
        <dbReference type="Proteomes" id="UP000320160"/>
    </source>
</evidence>
<dbReference type="EMBL" id="VKKU01000001">
    <property type="protein sequence ID" value="TSB03935.1"/>
    <property type="molecule type" value="Genomic_DNA"/>
</dbReference>
<dbReference type="OrthoDB" id="9811121at2"/>
<keyword evidence="3" id="KW-0378">Hydrolase</keyword>
<dbReference type="PROSITE" id="PS50263">
    <property type="entry name" value="CN_HYDROLASE"/>
    <property type="match status" value="1"/>
</dbReference>
<dbReference type="InterPro" id="IPR036526">
    <property type="entry name" value="C-N_Hydrolase_sf"/>
</dbReference>
<dbReference type="InterPro" id="IPR003010">
    <property type="entry name" value="C-N_Hydrolase"/>
</dbReference>
<dbReference type="Gene3D" id="3.60.110.10">
    <property type="entry name" value="Carbon-nitrogen hydrolase"/>
    <property type="match status" value="1"/>
</dbReference>
<dbReference type="InterPro" id="IPR001110">
    <property type="entry name" value="UPF0012_CS"/>
</dbReference>
<accession>A0A553WGW0</accession>
<dbReference type="AlphaFoldDB" id="A0A553WGW0"/>
<reference evidence="3 4" key="1">
    <citation type="submission" date="2019-07" db="EMBL/GenBank/DDBJ databases">
        <authorList>
            <person name="Park M."/>
        </authorList>
    </citation>
    <scope>NUCLEOTIDE SEQUENCE [LARGE SCALE GENOMIC DNA]</scope>
    <source>
        <strain evidence="3 4">KCTC32445</strain>
    </source>
</reference>
<dbReference type="RefSeq" id="WP_143774798.1">
    <property type="nucleotide sequence ID" value="NZ_VKKU01000001.1"/>
</dbReference>
<dbReference type="PANTHER" id="PTHR23088">
    <property type="entry name" value="NITRILASE-RELATED"/>
    <property type="match status" value="1"/>
</dbReference>
<name>A0A553WGW0_9SPHN</name>
<comment type="similarity">
    <text evidence="1">Belongs to the carbon-nitrogen hydrolase superfamily. NIT1/NIT2 family.</text>
</comment>
<protein>
    <submittedName>
        <fullName evidence="3">Carbon-nitrogen hydrolase family protein</fullName>
    </submittedName>
</protein>
<feature type="domain" description="CN hydrolase" evidence="2">
    <location>
        <begin position="5"/>
        <end position="263"/>
    </location>
</feature>